<dbReference type="InterPro" id="IPR013319">
    <property type="entry name" value="GH11/12"/>
</dbReference>
<protein>
    <submittedName>
        <fullName evidence="5">Uncharacterized protein</fullName>
    </submittedName>
</protein>
<keyword evidence="2" id="KW-0378">Hydrolase</keyword>
<dbReference type="PANTHER" id="PTHR34002:SF11">
    <property type="entry name" value="CONCANAVALIN A-LIKE LECTIN_GLUCANASE"/>
    <property type="match status" value="1"/>
</dbReference>
<dbReference type="PANTHER" id="PTHR34002">
    <property type="entry name" value="BLR1656 PROTEIN"/>
    <property type="match status" value="1"/>
</dbReference>
<evidence type="ECO:0000256" key="3">
    <source>
        <dbReference type="SAM" id="MobiDB-lite"/>
    </source>
</evidence>
<dbReference type="OrthoDB" id="89349at2759"/>
<keyword evidence="2" id="KW-0326">Glycosidase</keyword>
<dbReference type="Pfam" id="PF01670">
    <property type="entry name" value="Glyco_hydro_12"/>
    <property type="match status" value="1"/>
</dbReference>
<dbReference type="GO" id="GO:0000272">
    <property type="term" value="P:polysaccharide catabolic process"/>
    <property type="evidence" value="ECO:0007669"/>
    <property type="project" value="UniProtKB-KW"/>
</dbReference>
<dbReference type="Gene3D" id="2.60.120.180">
    <property type="match status" value="1"/>
</dbReference>
<comment type="caution">
    <text evidence="5">The sequence shown here is derived from an EMBL/GenBank/DDBJ whole genome shotgun (WGS) entry which is preliminary data.</text>
</comment>
<dbReference type="GO" id="GO:0008810">
    <property type="term" value="F:cellulase activity"/>
    <property type="evidence" value="ECO:0007669"/>
    <property type="project" value="InterPro"/>
</dbReference>
<sequence length="330" mass="35450">MSLVKSSLYKAIILVVAFTSAVQKTAAQAVLCGQYQTFNIENNAWGAYASGYESGAQCTTVEDEKDGTAFSTTWEWTINGDPDLETQVHSYANVKSKSSNLPVMLQNITALEVSANWSMYPTATGNPDIFDVEGLTAIGAKADVTLDFFLDPDFKQSTNVTNPKFEVMIWFAAIDATEPIGTLFTGHNFGQNNQPGPGQEVFSFVAPENMTSFSQLNVLPLFQYLVEGNKMDASTYLGTAQFGSEAIHSDGKNVTFDATNIDLTIQTTTSSVTPSKTNGAPAKTNGAPTNSKTAPAKSGAVSLMGVEGLTWCWGLLEGAMGAWMLWSWVL</sequence>
<evidence type="ECO:0000313" key="6">
    <source>
        <dbReference type="Proteomes" id="UP000664203"/>
    </source>
</evidence>
<reference evidence="5" key="1">
    <citation type="submission" date="2021-03" db="EMBL/GenBank/DDBJ databases">
        <authorList>
            <person name="Tagirdzhanova G."/>
        </authorList>
    </citation>
    <scope>NUCLEOTIDE SEQUENCE</scope>
</reference>
<comment type="similarity">
    <text evidence="1 2">Belongs to the glycosyl hydrolase 12 (cellulase H) family.</text>
</comment>
<dbReference type="SUPFAM" id="SSF49899">
    <property type="entry name" value="Concanavalin A-like lectins/glucanases"/>
    <property type="match status" value="1"/>
</dbReference>
<keyword evidence="2" id="KW-0624">Polysaccharide degradation</keyword>
<keyword evidence="4" id="KW-0732">Signal</keyword>
<keyword evidence="2" id="KW-0119">Carbohydrate metabolism</keyword>
<accession>A0A8H3I869</accession>
<feature type="signal peptide" evidence="4">
    <location>
        <begin position="1"/>
        <end position="27"/>
    </location>
</feature>
<feature type="chain" id="PRO_5034093608" evidence="4">
    <location>
        <begin position="28"/>
        <end position="330"/>
    </location>
</feature>
<dbReference type="Proteomes" id="UP000664203">
    <property type="component" value="Unassembled WGS sequence"/>
</dbReference>
<organism evidence="5 6">
    <name type="scientific">Alectoria fallacina</name>
    <dbReference type="NCBI Taxonomy" id="1903189"/>
    <lineage>
        <taxon>Eukaryota</taxon>
        <taxon>Fungi</taxon>
        <taxon>Dikarya</taxon>
        <taxon>Ascomycota</taxon>
        <taxon>Pezizomycotina</taxon>
        <taxon>Lecanoromycetes</taxon>
        <taxon>OSLEUM clade</taxon>
        <taxon>Lecanoromycetidae</taxon>
        <taxon>Lecanorales</taxon>
        <taxon>Lecanorineae</taxon>
        <taxon>Parmeliaceae</taxon>
        <taxon>Alectoria</taxon>
    </lineage>
</organism>
<name>A0A8H3I869_9LECA</name>
<dbReference type="EMBL" id="CAJPDR010000029">
    <property type="protein sequence ID" value="CAF9908588.1"/>
    <property type="molecule type" value="Genomic_DNA"/>
</dbReference>
<dbReference type="InterPro" id="IPR002594">
    <property type="entry name" value="GH12"/>
</dbReference>
<keyword evidence="6" id="KW-1185">Reference proteome</keyword>
<dbReference type="InterPro" id="IPR013320">
    <property type="entry name" value="ConA-like_dom_sf"/>
</dbReference>
<dbReference type="AlphaFoldDB" id="A0A8H3I869"/>
<evidence type="ECO:0000313" key="5">
    <source>
        <dbReference type="EMBL" id="CAF9908588.1"/>
    </source>
</evidence>
<feature type="compositionally biased region" description="Polar residues" evidence="3">
    <location>
        <begin position="269"/>
        <end position="278"/>
    </location>
</feature>
<gene>
    <name evidence="5" type="ORF">ALECFALPRED_004685</name>
</gene>
<feature type="region of interest" description="Disordered" evidence="3">
    <location>
        <begin position="269"/>
        <end position="296"/>
    </location>
</feature>
<evidence type="ECO:0000256" key="1">
    <source>
        <dbReference type="ARBA" id="ARBA00005519"/>
    </source>
</evidence>
<proteinExistence type="inferred from homology"/>
<evidence type="ECO:0000256" key="4">
    <source>
        <dbReference type="SAM" id="SignalP"/>
    </source>
</evidence>
<evidence type="ECO:0000256" key="2">
    <source>
        <dbReference type="RuleBase" id="RU361163"/>
    </source>
</evidence>